<dbReference type="EMBL" id="JBHFFA010000001">
    <property type="protein sequence ID" value="KAL2651820.1"/>
    <property type="molecule type" value="Genomic_DNA"/>
</dbReference>
<keyword evidence="3" id="KW-1185">Reference proteome</keyword>
<evidence type="ECO:0000256" key="1">
    <source>
        <dbReference type="SAM" id="MobiDB-lite"/>
    </source>
</evidence>
<organism evidence="2 3">
    <name type="scientific">Riccia fluitans</name>
    <dbReference type="NCBI Taxonomy" id="41844"/>
    <lineage>
        <taxon>Eukaryota</taxon>
        <taxon>Viridiplantae</taxon>
        <taxon>Streptophyta</taxon>
        <taxon>Embryophyta</taxon>
        <taxon>Marchantiophyta</taxon>
        <taxon>Marchantiopsida</taxon>
        <taxon>Marchantiidae</taxon>
        <taxon>Marchantiales</taxon>
        <taxon>Ricciaceae</taxon>
        <taxon>Riccia</taxon>
    </lineage>
</organism>
<dbReference type="SUPFAM" id="SSF82185">
    <property type="entry name" value="Histone H3 K4-specific methyltransferase SET7/9 N-terminal domain"/>
    <property type="match status" value="1"/>
</dbReference>
<comment type="caution">
    <text evidence="2">The sequence shown here is derived from an EMBL/GenBank/DDBJ whole genome shotgun (WGS) entry which is preliminary data.</text>
</comment>
<dbReference type="PANTHER" id="PTHR46511:SF1">
    <property type="entry name" value="MORN REPEAT-CONTAINING PROTEIN 3"/>
    <property type="match status" value="1"/>
</dbReference>
<protein>
    <submittedName>
        <fullName evidence="2">Uncharacterized protein</fullName>
    </submittedName>
</protein>
<evidence type="ECO:0000313" key="2">
    <source>
        <dbReference type="EMBL" id="KAL2651820.1"/>
    </source>
</evidence>
<evidence type="ECO:0000313" key="3">
    <source>
        <dbReference type="Proteomes" id="UP001605036"/>
    </source>
</evidence>
<proteinExistence type="predicted"/>
<dbReference type="AlphaFoldDB" id="A0ABD1ZKG1"/>
<feature type="compositionally biased region" description="Polar residues" evidence="1">
    <location>
        <begin position="15"/>
        <end position="34"/>
    </location>
</feature>
<feature type="region of interest" description="Disordered" evidence="1">
    <location>
        <begin position="1"/>
        <end position="78"/>
    </location>
</feature>
<feature type="compositionally biased region" description="Basic and acidic residues" evidence="1">
    <location>
        <begin position="59"/>
        <end position="73"/>
    </location>
</feature>
<gene>
    <name evidence="2" type="ORF">R1flu_019948</name>
</gene>
<dbReference type="InterPro" id="IPR052472">
    <property type="entry name" value="MORN3"/>
</dbReference>
<feature type="region of interest" description="Disordered" evidence="1">
    <location>
        <begin position="397"/>
        <end position="422"/>
    </location>
</feature>
<reference evidence="2 3" key="1">
    <citation type="submission" date="2024-09" db="EMBL/GenBank/DDBJ databases">
        <title>Chromosome-scale assembly of Riccia fluitans.</title>
        <authorList>
            <person name="Paukszto L."/>
            <person name="Sawicki J."/>
            <person name="Karawczyk K."/>
            <person name="Piernik-Szablinska J."/>
            <person name="Szczecinska M."/>
            <person name="Mazdziarz M."/>
        </authorList>
    </citation>
    <scope>NUCLEOTIDE SEQUENCE [LARGE SCALE GENOMIC DNA]</scope>
    <source>
        <strain evidence="2">Rf_01</strain>
        <tissue evidence="2">Aerial parts of the thallus</tissue>
    </source>
</reference>
<sequence>MEANDPSAARDAAVSPTNETASESSAQPENSASSLGVYEELAPFGPENVSGSSFSDGYQEDHAEEIPSDREKMGGAGGNIEYKKQVPLEFLSIPGPQEPSAVDAGALGANPPEEQQKGQYADPSALAVVIDGSAAVSASKIPSEASPSVAPPSEGIPVMEEEYSGMPKVDADIEVGKKIVRRRKLSVACPPSSFYADVQPPGMEMVQRALRNHKTSIRPFKKQQPRYQATEYHDDEGHMLLFGCLNGKYVGDVLGGLPHGQGQHWTPSPDCRAAPGYRHLLYEGAWEYGAKAGFGRMFYHNGQYYKDGGFYKGAWCKDNRDGWGAYYWANKCRKYEGEWVGDDPVCGNHTKIKESEYLALIDLIPEWCNVKEDFPATLPKETLELPVMELRHPESVYYPHSSGRRQQRLDTKQAAQKHPPDPKVGKRLFIALQEAAIPTVGLTYNNLMKTMLQFQYPREPAAYIRKDSPPKQ</sequence>
<dbReference type="PANTHER" id="PTHR46511">
    <property type="entry name" value="MORN REPEAT-CONTAINING PROTEIN 3"/>
    <property type="match status" value="1"/>
</dbReference>
<feature type="region of interest" description="Disordered" evidence="1">
    <location>
        <begin position="92"/>
        <end position="117"/>
    </location>
</feature>
<dbReference type="Proteomes" id="UP001605036">
    <property type="component" value="Unassembled WGS sequence"/>
</dbReference>
<name>A0ABD1ZKG1_9MARC</name>
<accession>A0ABD1ZKG1</accession>
<dbReference type="Gene3D" id="2.20.110.10">
    <property type="entry name" value="Histone H3 K4-specific methyltransferase SET7/9 N-terminal domain"/>
    <property type="match status" value="1"/>
</dbReference>